<feature type="coiled-coil region" evidence="1">
    <location>
        <begin position="1"/>
        <end position="56"/>
    </location>
</feature>
<proteinExistence type="predicted"/>
<reference evidence="2 3" key="1">
    <citation type="journal article" date="2018" name="Front. Plant Sci.">
        <title>Red Clover (Trifolium pratense) and Zigzag Clover (T. medium) - A Picture of Genomic Similarities and Differences.</title>
        <authorList>
            <person name="Dluhosova J."/>
            <person name="Istvanek J."/>
            <person name="Nedelnik J."/>
            <person name="Repkova J."/>
        </authorList>
    </citation>
    <scope>NUCLEOTIDE SEQUENCE [LARGE SCALE GENOMIC DNA]</scope>
    <source>
        <strain evidence="3">cv. 10/8</strain>
        <tissue evidence="2">Leaf</tissue>
    </source>
</reference>
<feature type="non-terminal residue" evidence="2">
    <location>
        <position position="94"/>
    </location>
</feature>
<sequence>VRALEARVKELEAENARLNDDLTIKTGEIDGLRRSKKKSSKKVKELEGRIVSFEEDIKNYGAPSQLCKERDDSKVALEGLRKEFGELLARSVKG</sequence>
<protein>
    <submittedName>
        <fullName evidence="2">Uncharacterized protein</fullName>
    </submittedName>
</protein>
<feature type="non-terminal residue" evidence="2">
    <location>
        <position position="1"/>
    </location>
</feature>
<evidence type="ECO:0000256" key="1">
    <source>
        <dbReference type="SAM" id="Coils"/>
    </source>
</evidence>
<organism evidence="2 3">
    <name type="scientific">Trifolium medium</name>
    <dbReference type="NCBI Taxonomy" id="97028"/>
    <lineage>
        <taxon>Eukaryota</taxon>
        <taxon>Viridiplantae</taxon>
        <taxon>Streptophyta</taxon>
        <taxon>Embryophyta</taxon>
        <taxon>Tracheophyta</taxon>
        <taxon>Spermatophyta</taxon>
        <taxon>Magnoliopsida</taxon>
        <taxon>eudicotyledons</taxon>
        <taxon>Gunneridae</taxon>
        <taxon>Pentapetalae</taxon>
        <taxon>rosids</taxon>
        <taxon>fabids</taxon>
        <taxon>Fabales</taxon>
        <taxon>Fabaceae</taxon>
        <taxon>Papilionoideae</taxon>
        <taxon>50 kb inversion clade</taxon>
        <taxon>NPAAA clade</taxon>
        <taxon>Hologalegina</taxon>
        <taxon>IRL clade</taxon>
        <taxon>Trifolieae</taxon>
        <taxon>Trifolium</taxon>
    </lineage>
</organism>
<keyword evidence="1" id="KW-0175">Coiled coil</keyword>
<accession>A0A392T368</accession>
<comment type="caution">
    <text evidence="2">The sequence shown here is derived from an EMBL/GenBank/DDBJ whole genome shotgun (WGS) entry which is preliminary data.</text>
</comment>
<evidence type="ECO:0000313" key="3">
    <source>
        <dbReference type="Proteomes" id="UP000265520"/>
    </source>
</evidence>
<dbReference type="Proteomes" id="UP000265520">
    <property type="component" value="Unassembled WGS sequence"/>
</dbReference>
<evidence type="ECO:0000313" key="2">
    <source>
        <dbReference type="EMBL" id="MCI54944.1"/>
    </source>
</evidence>
<name>A0A392T368_9FABA</name>
<dbReference type="EMBL" id="LXQA010487957">
    <property type="protein sequence ID" value="MCI54944.1"/>
    <property type="molecule type" value="Genomic_DNA"/>
</dbReference>
<keyword evidence="3" id="KW-1185">Reference proteome</keyword>
<dbReference type="AlphaFoldDB" id="A0A392T368"/>